<dbReference type="EnsemblProtists" id="EOD29944">
    <property type="protein sequence ID" value="EOD29944"/>
    <property type="gene ID" value="EMIHUDRAFT_233341"/>
</dbReference>
<feature type="domain" description="Vitamin K epoxide reductase" evidence="12">
    <location>
        <begin position="43"/>
        <end position="145"/>
    </location>
</feature>
<feature type="transmembrane region" description="Helical" evidence="11">
    <location>
        <begin position="124"/>
        <end position="144"/>
    </location>
</feature>
<dbReference type="InterPro" id="IPR038354">
    <property type="entry name" value="VKOR_sf"/>
</dbReference>
<sequence>MLPLSALSSSLIAPHLPQQRHVPPPGAARMTADSPDAAASDAERSARVSLAAVAAVGCAETGAITADKLWGGGALGAMCSSVGGGCADVLSGPWASVGPLPLASLGLAAYGGLALLVRLLQLQAACGLCLLSAGLSAAVLALAWRLPSTRRTDEDAEMAPFGERSPAPIASHSSRRALELSERLAARGAKMYGAWWCSHCAGQKETLGAEAMGEGGFYVECSPDGAGAENERCVAAGVKGYPTWEDLSELEEMLSSAK</sequence>
<keyword evidence="7 11" id="KW-0472">Membrane</keyword>
<evidence type="ECO:0000313" key="14">
    <source>
        <dbReference type="Proteomes" id="UP000013827"/>
    </source>
</evidence>
<dbReference type="KEGG" id="ehx:EMIHUDRAFT_235551"/>
<dbReference type="Proteomes" id="UP000013827">
    <property type="component" value="Unassembled WGS sequence"/>
</dbReference>
<keyword evidence="5 11" id="KW-1133">Transmembrane helix</keyword>
<dbReference type="RefSeq" id="XP_005782373.1">
    <property type="nucleotide sequence ID" value="XM_005782316.1"/>
</dbReference>
<comment type="subcellular location">
    <subcellularLocation>
        <location evidence="1">Membrane</location>
        <topology evidence="1">Multi-pass membrane protein</topology>
    </subcellularLocation>
</comment>
<proteinExistence type="inferred from homology"/>
<feature type="transmembrane region" description="Helical" evidence="11">
    <location>
        <begin position="100"/>
        <end position="117"/>
    </location>
</feature>
<dbReference type="KEGG" id="ehx:EMIHUDRAFT_233341"/>
<comment type="similarity">
    <text evidence="2">Belongs to the VKOR family.</text>
</comment>
<name>A0A0D3JVM9_EMIH1</name>
<keyword evidence="3 11" id="KW-0812">Transmembrane</keyword>
<dbReference type="PaxDb" id="2903-EOD27564"/>
<accession>A0A0D3JVM9</accession>
<dbReference type="AlphaFoldDB" id="A0A0D3JVM9"/>
<dbReference type="Gene3D" id="1.20.1440.130">
    <property type="entry name" value="VKOR domain"/>
    <property type="match status" value="1"/>
</dbReference>
<protein>
    <recommendedName>
        <fullName evidence="12">Vitamin K epoxide reductase domain-containing protein</fullName>
    </recommendedName>
</protein>
<dbReference type="RefSeq" id="XP_005779993.1">
    <property type="nucleotide sequence ID" value="XM_005779936.1"/>
</dbReference>
<dbReference type="EnsemblProtists" id="EOD27564">
    <property type="protein sequence ID" value="EOD27564"/>
    <property type="gene ID" value="EMIHUDRAFT_235551"/>
</dbReference>
<dbReference type="PANTHER" id="PTHR34573:SF1">
    <property type="entry name" value="VITAMIN K EPOXIDE REDUCTASE DOMAIN-CONTAINING PROTEIN"/>
    <property type="match status" value="1"/>
</dbReference>
<evidence type="ECO:0000256" key="2">
    <source>
        <dbReference type="ARBA" id="ARBA00006214"/>
    </source>
</evidence>
<evidence type="ECO:0000256" key="9">
    <source>
        <dbReference type="ARBA" id="ARBA00023284"/>
    </source>
</evidence>
<evidence type="ECO:0000256" key="10">
    <source>
        <dbReference type="SAM" id="MobiDB-lite"/>
    </source>
</evidence>
<organism evidence="13 14">
    <name type="scientific">Emiliania huxleyi (strain CCMP1516)</name>
    <dbReference type="NCBI Taxonomy" id="280463"/>
    <lineage>
        <taxon>Eukaryota</taxon>
        <taxon>Haptista</taxon>
        <taxon>Haptophyta</taxon>
        <taxon>Prymnesiophyceae</taxon>
        <taxon>Isochrysidales</taxon>
        <taxon>Noelaerhabdaceae</taxon>
        <taxon>Emiliania</taxon>
    </lineage>
</organism>
<dbReference type="Pfam" id="PF07884">
    <property type="entry name" value="VKOR"/>
    <property type="match status" value="1"/>
</dbReference>
<dbReference type="PANTHER" id="PTHR34573">
    <property type="entry name" value="VKC DOMAIN-CONTAINING PROTEIN"/>
    <property type="match status" value="1"/>
</dbReference>
<dbReference type="SMART" id="SM00756">
    <property type="entry name" value="VKc"/>
    <property type="match status" value="1"/>
</dbReference>
<dbReference type="GO" id="GO:0016491">
    <property type="term" value="F:oxidoreductase activity"/>
    <property type="evidence" value="ECO:0007669"/>
    <property type="project" value="UniProtKB-KW"/>
</dbReference>
<evidence type="ECO:0000256" key="7">
    <source>
        <dbReference type="ARBA" id="ARBA00023136"/>
    </source>
</evidence>
<dbReference type="InterPro" id="IPR012932">
    <property type="entry name" value="VKOR"/>
</dbReference>
<evidence type="ECO:0000256" key="11">
    <source>
        <dbReference type="SAM" id="Phobius"/>
    </source>
</evidence>
<keyword evidence="4" id="KW-0874">Quinone</keyword>
<evidence type="ECO:0000259" key="12">
    <source>
        <dbReference type="SMART" id="SM00756"/>
    </source>
</evidence>
<dbReference type="GO" id="GO:0048038">
    <property type="term" value="F:quinone binding"/>
    <property type="evidence" value="ECO:0007669"/>
    <property type="project" value="UniProtKB-KW"/>
</dbReference>
<evidence type="ECO:0000256" key="6">
    <source>
        <dbReference type="ARBA" id="ARBA00023002"/>
    </source>
</evidence>
<feature type="region of interest" description="Disordered" evidence="10">
    <location>
        <begin position="15"/>
        <end position="38"/>
    </location>
</feature>
<dbReference type="eggNOG" id="ENOG502QRER">
    <property type="taxonomic scope" value="Eukaryota"/>
</dbReference>
<evidence type="ECO:0000256" key="3">
    <source>
        <dbReference type="ARBA" id="ARBA00022692"/>
    </source>
</evidence>
<keyword evidence="9" id="KW-0676">Redox-active center</keyword>
<dbReference type="Gene3D" id="3.40.30.10">
    <property type="entry name" value="Glutaredoxin"/>
    <property type="match status" value="1"/>
</dbReference>
<dbReference type="GeneID" id="17275218"/>
<reference evidence="14" key="1">
    <citation type="journal article" date="2013" name="Nature">
        <title>Pan genome of the phytoplankton Emiliania underpins its global distribution.</title>
        <authorList>
            <person name="Read B.A."/>
            <person name="Kegel J."/>
            <person name="Klute M.J."/>
            <person name="Kuo A."/>
            <person name="Lefebvre S.C."/>
            <person name="Maumus F."/>
            <person name="Mayer C."/>
            <person name="Miller J."/>
            <person name="Monier A."/>
            <person name="Salamov A."/>
            <person name="Young J."/>
            <person name="Aguilar M."/>
            <person name="Claverie J.M."/>
            <person name="Frickenhaus S."/>
            <person name="Gonzalez K."/>
            <person name="Herman E.K."/>
            <person name="Lin Y.C."/>
            <person name="Napier J."/>
            <person name="Ogata H."/>
            <person name="Sarno A.F."/>
            <person name="Shmutz J."/>
            <person name="Schroeder D."/>
            <person name="de Vargas C."/>
            <person name="Verret F."/>
            <person name="von Dassow P."/>
            <person name="Valentin K."/>
            <person name="Van de Peer Y."/>
            <person name="Wheeler G."/>
            <person name="Dacks J.B."/>
            <person name="Delwiche C.F."/>
            <person name="Dyhrman S.T."/>
            <person name="Glockner G."/>
            <person name="John U."/>
            <person name="Richards T."/>
            <person name="Worden A.Z."/>
            <person name="Zhang X."/>
            <person name="Grigoriev I.V."/>
            <person name="Allen A.E."/>
            <person name="Bidle K."/>
            <person name="Borodovsky M."/>
            <person name="Bowler C."/>
            <person name="Brownlee C."/>
            <person name="Cock J.M."/>
            <person name="Elias M."/>
            <person name="Gladyshev V.N."/>
            <person name="Groth M."/>
            <person name="Guda C."/>
            <person name="Hadaegh A."/>
            <person name="Iglesias-Rodriguez M.D."/>
            <person name="Jenkins J."/>
            <person name="Jones B.M."/>
            <person name="Lawson T."/>
            <person name="Leese F."/>
            <person name="Lindquist E."/>
            <person name="Lobanov A."/>
            <person name="Lomsadze A."/>
            <person name="Malik S.B."/>
            <person name="Marsh M.E."/>
            <person name="Mackinder L."/>
            <person name="Mock T."/>
            <person name="Mueller-Roeber B."/>
            <person name="Pagarete A."/>
            <person name="Parker M."/>
            <person name="Probert I."/>
            <person name="Quesneville H."/>
            <person name="Raines C."/>
            <person name="Rensing S.A."/>
            <person name="Riano-Pachon D.M."/>
            <person name="Richier S."/>
            <person name="Rokitta S."/>
            <person name="Shiraiwa Y."/>
            <person name="Soanes D.M."/>
            <person name="van der Giezen M."/>
            <person name="Wahlund T.M."/>
            <person name="Williams B."/>
            <person name="Wilson W."/>
            <person name="Wolfe G."/>
            <person name="Wurch L.L."/>
        </authorList>
    </citation>
    <scope>NUCLEOTIDE SEQUENCE</scope>
</reference>
<keyword evidence="6" id="KW-0560">Oxidoreductase</keyword>
<dbReference type="HOGENOM" id="CLU_1079382_0_0_1"/>
<dbReference type="GO" id="GO:0016020">
    <property type="term" value="C:membrane"/>
    <property type="evidence" value="ECO:0007669"/>
    <property type="project" value="UniProtKB-SubCell"/>
</dbReference>
<reference evidence="13" key="2">
    <citation type="submission" date="2024-10" db="UniProtKB">
        <authorList>
            <consortium name="EnsemblProtists"/>
        </authorList>
    </citation>
    <scope>IDENTIFICATION</scope>
</reference>
<evidence type="ECO:0000256" key="4">
    <source>
        <dbReference type="ARBA" id="ARBA00022719"/>
    </source>
</evidence>
<keyword evidence="8" id="KW-1015">Disulfide bond</keyword>
<dbReference type="STRING" id="2903.R1F9M5"/>
<evidence type="ECO:0000313" key="13">
    <source>
        <dbReference type="EnsemblProtists" id="EOD27564"/>
    </source>
</evidence>
<feature type="region of interest" description="Disordered" evidence="10">
    <location>
        <begin position="153"/>
        <end position="174"/>
    </location>
</feature>
<keyword evidence="14" id="KW-1185">Reference proteome</keyword>
<evidence type="ECO:0000256" key="1">
    <source>
        <dbReference type="ARBA" id="ARBA00004141"/>
    </source>
</evidence>
<evidence type="ECO:0000256" key="8">
    <source>
        <dbReference type="ARBA" id="ARBA00023157"/>
    </source>
</evidence>
<evidence type="ECO:0000256" key="5">
    <source>
        <dbReference type="ARBA" id="ARBA00022989"/>
    </source>
</evidence>
<dbReference type="GeneID" id="17273108"/>